<reference evidence="2" key="1">
    <citation type="journal article" date="2018" name="Genome Biol.">
        <title>SKESA: strategic k-mer extension for scrupulous assemblies.</title>
        <authorList>
            <person name="Souvorov A."/>
            <person name="Agarwala R."/>
            <person name="Lipman D.J."/>
        </authorList>
    </citation>
    <scope>NUCLEOTIDE SEQUENCE</scope>
    <source>
        <strain evidence="2">SG06.139</strain>
    </source>
</reference>
<accession>A0A721NIY7</accession>
<name>A0A721NIY7_SALER</name>
<dbReference type="AlphaFoldDB" id="A0A721NIY7"/>
<feature type="non-terminal residue" evidence="2">
    <location>
        <position position="1"/>
    </location>
</feature>
<evidence type="ECO:0000256" key="1">
    <source>
        <dbReference type="SAM" id="MobiDB-lite"/>
    </source>
</evidence>
<feature type="region of interest" description="Disordered" evidence="1">
    <location>
        <begin position="1"/>
        <end position="29"/>
    </location>
</feature>
<protein>
    <submittedName>
        <fullName evidence="2">Baseplate assembly protein</fullName>
    </submittedName>
</protein>
<sequence length="29" mass="3158">EMRTTYNGHTHKENGDGGGITDKPVQPMS</sequence>
<reference evidence="2" key="2">
    <citation type="submission" date="2019-01" db="EMBL/GenBank/DDBJ databases">
        <authorList>
            <consortium name="NCBI Pathogen Detection Project"/>
        </authorList>
    </citation>
    <scope>NUCLEOTIDE SEQUENCE</scope>
    <source>
        <strain evidence="2">SG06.139</strain>
    </source>
</reference>
<comment type="caution">
    <text evidence="2">The sequence shown here is derived from an EMBL/GenBank/DDBJ whole genome shotgun (WGS) entry which is preliminary data.</text>
</comment>
<proteinExistence type="predicted"/>
<dbReference type="EMBL" id="DAAQAH010000037">
    <property type="protein sequence ID" value="HAD8453274.1"/>
    <property type="molecule type" value="Genomic_DNA"/>
</dbReference>
<evidence type="ECO:0000313" key="2">
    <source>
        <dbReference type="EMBL" id="HAD8453274.1"/>
    </source>
</evidence>
<organism evidence="2">
    <name type="scientific">Salmonella enterica</name>
    <name type="common">Salmonella choleraesuis</name>
    <dbReference type="NCBI Taxonomy" id="28901"/>
    <lineage>
        <taxon>Bacteria</taxon>
        <taxon>Pseudomonadati</taxon>
        <taxon>Pseudomonadota</taxon>
        <taxon>Gammaproteobacteria</taxon>
        <taxon>Enterobacterales</taxon>
        <taxon>Enterobacteriaceae</taxon>
        <taxon>Salmonella</taxon>
    </lineage>
</organism>
<gene>
    <name evidence="2" type="ORF">G1227_24785</name>
</gene>